<dbReference type="SUPFAM" id="SSF54236">
    <property type="entry name" value="Ubiquitin-like"/>
    <property type="match status" value="1"/>
</dbReference>
<dbReference type="AlphaFoldDB" id="A0A1J4M9T2"/>
<evidence type="ECO:0000313" key="3">
    <source>
        <dbReference type="EMBL" id="OII70759.1"/>
    </source>
</evidence>
<sequence>MIEILFGRTVRAITSQRLVVTCINVGIIVNERNMEDNNEDDDLFGEDVAFSKESVEKRLGKVQRRTKLTKKVGMNKPIQQKESNEKVNKKDNNHMEEDSYDEEFILKVSKKKARTKDSDFTKEKSQRMEIGMNNEQVSEIITIEDEEKEKTVIKLNIKVYKRRESEIVVIKTLIVALYRTDSIKKLVTYISKNLNPKPKNHLEDIKVYFDGDYVNMEMQIKEIGIENEEQLEVKVPFECNWN</sequence>
<dbReference type="InterPro" id="IPR022617">
    <property type="entry name" value="Rad60/SUMO-like_dom"/>
</dbReference>
<proteinExistence type="predicted"/>
<dbReference type="Proteomes" id="UP000186176">
    <property type="component" value="Unassembled WGS sequence"/>
</dbReference>
<feature type="compositionally biased region" description="Basic and acidic residues" evidence="1">
    <location>
        <begin position="82"/>
        <end position="94"/>
    </location>
</feature>
<evidence type="ECO:0000259" key="2">
    <source>
        <dbReference type="PROSITE" id="PS50053"/>
    </source>
</evidence>
<keyword evidence="4" id="KW-1185">Reference proteome</keyword>
<dbReference type="VEuPathDB" id="CryptoDB:cubi_00904"/>
<accession>A0A1J4M9T2</accession>
<name>A0A1J4M9T2_9CRYT</name>
<feature type="domain" description="Ubiquitin-like" evidence="2">
    <location>
        <begin position="153"/>
        <end position="233"/>
    </location>
</feature>
<reference evidence="3 4" key="1">
    <citation type="submission" date="2016-10" db="EMBL/GenBank/DDBJ databases">
        <title>Reductive evolution of mitochondrial metabolism and differential evolution of invasion-related proteins in Cryptosporidium.</title>
        <authorList>
            <person name="Liu S."/>
            <person name="Roellig D.M."/>
            <person name="Guo Y."/>
            <person name="Li N."/>
            <person name="Frace M.A."/>
            <person name="Tang K."/>
            <person name="Zhang L."/>
            <person name="Feng Y."/>
            <person name="Xiao L."/>
        </authorList>
    </citation>
    <scope>NUCLEOTIDE SEQUENCE [LARGE SCALE GENOMIC DNA]</scope>
    <source>
        <strain evidence="3">39726</strain>
    </source>
</reference>
<organism evidence="3 4">
    <name type="scientific">Cryptosporidium ubiquitum</name>
    <dbReference type="NCBI Taxonomy" id="857276"/>
    <lineage>
        <taxon>Eukaryota</taxon>
        <taxon>Sar</taxon>
        <taxon>Alveolata</taxon>
        <taxon>Apicomplexa</taxon>
        <taxon>Conoidasida</taxon>
        <taxon>Coccidia</taxon>
        <taxon>Eucoccidiorida</taxon>
        <taxon>Eimeriorina</taxon>
        <taxon>Cryptosporidiidae</taxon>
        <taxon>Cryptosporidium</taxon>
    </lineage>
</organism>
<dbReference type="OrthoDB" id="372569at2759"/>
<dbReference type="Pfam" id="PF11976">
    <property type="entry name" value="Rad60-SLD"/>
    <property type="match status" value="1"/>
</dbReference>
<dbReference type="InterPro" id="IPR029071">
    <property type="entry name" value="Ubiquitin-like_domsf"/>
</dbReference>
<dbReference type="GeneID" id="39977695"/>
<dbReference type="PROSITE" id="PS50053">
    <property type="entry name" value="UBIQUITIN_2"/>
    <property type="match status" value="1"/>
</dbReference>
<dbReference type="RefSeq" id="XP_028872867.1">
    <property type="nucleotide sequence ID" value="XM_029017916.1"/>
</dbReference>
<dbReference type="Gene3D" id="3.10.20.90">
    <property type="entry name" value="Phosphatidylinositol 3-kinase Catalytic Subunit, Chain A, domain 1"/>
    <property type="match status" value="1"/>
</dbReference>
<protein>
    <recommendedName>
        <fullName evidence="2">Ubiquitin-like domain-containing protein</fullName>
    </recommendedName>
</protein>
<evidence type="ECO:0000256" key="1">
    <source>
        <dbReference type="SAM" id="MobiDB-lite"/>
    </source>
</evidence>
<feature type="region of interest" description="Disordered" evidence="1">
    <location>
        <begin position="74"/>
        <end position="94"/>
    </location>
</feature>
<comment type="caution">
    <text evidence="3">The sequence shown here is derived from an EMBL/GenBank/DDBJ whole genome shotgun (WGS) entry which is preliminary data.</text>
</comment>
<dbReference type="InterPro" id="IPR000626">
    <property type="entry name" value="Ubiquitin-like_dom"/>
</dbReference>
<gene>
    <name evidence="3" type="ORF">cubi_00904</name>
</gene>
<dbReference type="EMBL" id="LRBP01000039">
    <property type="protein sequence ID" value="OII70759.1"/>
    <property type="molecule type" value="Genomic_DNA"/>
</dbReference>
<evidence type="ECO:0000313" key="4">
    <source>
        <dbReference type="Proteomes" id="UP000186176"/>
    </source>
</evidence>